<reference evidence="1 2" key="1">
    <citation type="submission" date="2019-08" db="EMBL/GenBank/DDBJ databases">
        <title>In-depth cultivation of the pig gut microbiome towards novel bacterial diversity and tailored functional studies.</title>
        <authorList>
            <person name="Wylensek D."/>
            <person name="Hitch T.C.A."/>
            <person name="Clavel T."/>
        </authorList>
    </citation>
    <scope>NUCLEOTIDE SEQUENCE [LARGE SCALE GENOMIC DNA]</scope>
    <source>
        <strain evidence="1 2">Oil+RF-744-GAM-WT-6</strain>
    </source>
</reference>
<comment type="caution">
    <text evidence="1">The sequence shown here is derived from an EMBL/GenBank/DDBJ whole genome shotgun (WGS) entry which is preliminary data.</text>
</comment>
<dbReference type="EMBL" id="VUMN01000010">
    <property type="protein sequence ID" value="MSS58372.1"/>
    <property type="molecule type" value="Genomic_DNA"/>
</dbReference>
<dbReference type="AlphaFoldDB" id="A0A7X2NRV2"/>
<accession>A0A7X2NRV2</accession>
<dbReference type="InterPro" id="IPR036412">
    <property type="entry name" value="HAD-like_sf"/>
</dbReference>
<dbReference type="InterPro" id="IPR023214">
    <property type="entry name" value="HAD_sf"/>
</dbReference>
<protein>
    <submittedName>
        <fullName evidence="1">Haloacid dehalogenase-like hydrolase</fullName>
    </submittedName>
</protein>
<dbReference type="Gene3D" id="3.40.50.1000">
    <property type="entry name" value="HAD superfamily/HAD-like"/>
    <property type="match status" value="1"/>
</dbReference>
<dbReference type="RefSeq" id="WP_154504103.1">
    <property type="nucleotide sequence ID" value="NZ_VUMN01000010.1"/>
</dbReference>
<evidence type="ECO:0000313" key="1">
    <source>
        <dbReference type="EMBL" id="MSS58372.1"/>
    </source>
</evidence>
<name>A0A7X2NRV2_9FIRM</name>
<sequence length="278" mass="32192">MKKAAIVYDFDKTLCAKDMQEYSLIPDLGYHNPASFWKEVSELSRAQRMDSISAYLYLLKKRFEEQGKPLSRESFRNLGKQIQLYPGVETWFERINRYGESQGIAVEHYIISSGMQEIIESVPIAEQMKKIYACRYYYDAEGFARWPAQIINYTTKTQYIFRINKQVLDEDNEEDLNTWIPFADRAIPFTRMIYIADGMTDVPCMRLVKEYSGKSIAVYNAESAKAGIQAERLMREGRVNFMAAADYREGSDMEALVCMILDHMGADARLEELEGKVK</sequence>
<dbReference type="Proteomes" id="UP000461880">
    <property type="component" value="Unassembled WGS sequence"/>
</dbReference>
<organism evidence="1 2">
    <name type="scientific">Stecheria intestinalis</name>
    <dbReference type="NCBI Taxonomy" id="2606630"/>
    <lineage>
        <taxon>Bacteria</taxon>
        <taxon>Bacillati</taxon>
        <taxon>Bacillota</taxon>
        <taxon>Erysipelotrichia</taxon>
        <taxon>Erysipelotrichales</taxon>
        <taxon>Erysipelotrichaceae</taxon>
        <taxon>Stecheria</taxon>
    </lineage>
</organism>
<dbReference type="SUPFAM" id="SSF56784">
    <property type="entry name" value="HAD-like"/>
    <property type="match status" value="1"/>
</dbReference>
<dbReference type="GO" id="GO:0016787">
    <property type="term" value="F:hydrolase activity"/>
    <property type="evidence" value="ECO:0007669"/>
    <property type="project" value="UniProtKB-KW"/>
</dbReference>
<proteinExistence type="predicted"/>
<dbReference type="Pfam" id="PF12710">
    <property type="entry name" value="HAD"/>
    <property type="match status" value="1"/>
</dbReference>
<evidence type="ECO:0000313" key="2">
    <source>
        <dbReference type="Proteomes" id="UP000461880"/>
    </source>
</evidence>
<keyword evidence="2" id="KW-1185">Reference proteome</keyword>
<gene>
    <name evidence="1" type="ORF">FYJ51_05580</name>
</gene>
<keyword evidence="1" id="KW-0378">Hydrolase</keyword>